<dbReference type="Gene3D" id="1.10.10.60">
    <property type="entry name" value="Homeodomain-like"/>
    <property type="match status" value="1"/>
</dbReference>
<comment type="caution">
    <text evidence="7">The sequence shown here is derived from an EMBL/GenBank/DDBJ whole genome shotgun (WGS) entry which is preliminary data.</text>
</comment>
<dbReference type="PROSITE" id="PS50977">
    <property type="entry name" value="HTH_TETR_2"/>
    <property type="match status" value="1"/>
</dbReference>
<evidence type="ECO:0000256" key="5">
    <source>
        <dbReference type="PROSITE-ProRule" id="PRU00335"/>
    </source>
</evidence>
<evidence type="ECO:0000256" key="4">
    <source>
        <dbReference type="ARBA" id="ARBA00023163"/>
    </source>
</evidence>
<evidence type="ECO:0000313" key="7">
    <source>
        <dbReference type="EMBL" id="OXM83278.1"/>
    </source>
</evidence>
<evidence type="ECO:0000256" key="2">
    <source>
        <dbReference type="ARBA" id="ARBA00023015"/>
    </source>
</evidence>
<reference evidence="7 8" key="1">
    <citation type="submission" date="2017-07" db="EMBL/GenBank/DDBJ databases">
        <title>Genome sequencing and assembly of Paenibacillus rigui.</title>
        <authorList>
            <person name="Mayilraj S."/>
        </authorList>
    </citation>
    <scope>NUCLEOTIDE SEQUENCE [LARGE SCALE GENOMIC DNA]</scope>
    <source>
        <strain evidence="7 8">JCM 16352</strain>
    </source>
</reference>
<dbReference type="OrthoDB" id="9812134at2"/>
<dbReference type="InterPro" id="IPR050109">
    <property type="entry name" value="HTH-type_TetR-like_transc_reg"/>
</dbReference>
<dbReference type="PANTHER" id="PTHR30055:SF175">
    <property type="entry name" value="HTH-TYPE TRANSCRIPTIONAL REPRESSOR KSTR2"/>
    <property type="match status" value="1"/>
</dbReference>
<feature type="domain" description="HTH tetR-type" evidence="6">
    <location>
        <begin position="4"/>
        <end position="64"/>
    </location>
</feature>
<organism evidence="7 8">
    <name type="scientific">Paenibacillus rigui</name>
    <dbReference type="NCBI Taxonomy" id="554312"/>
    <lineage>
        <taxon>Bacteria</taxon>
        <taxon>Bacillati</taxon>
        <taxon>Bacillota</taxon>
        <taxon>Bacilli</taxon>
        <taxon>Bacillales</taxon>
        <taxon>Paenibacillaceae</taxon>
        <taxon>Paenibacillus</taxon>
    </lineage>
</organism>
<gene>
    <name evidence="7" type="ORF">CF651_26485</name>
</gene>
<accession>A0A229UIK6</accession>
<proteinExistence type="predicted"/>
<dbReference type="InterPro" id="IPR009057">
    <property type="entry name" value="Homeodomain-like_sf"/>
</dbReference>
<dbReference type="Gene3D" id="1.10.357.10">
    <property type="entry name" value="Tetracycline Repressor, domain 2"/>
    <property type="match status" value="1"/>
</dbReference>
<evidence type="ECO:0000256" key="1">
    <source>
        <dbReference type="ARBA" id="ARBA00022491"/>
    </source>
</evidence>
<dbReference type="EMBL" id="NMQW01000049">
    <property type="protein sequence ID" value="OXM83278.1"/>
    <property type="molecule type" value="Genomic_DNA"/>
</dbReference>
<evidence type="ECO:0000259" key="6">
    <source>
        <dbReference type="PROSITE" id="PS50977"/>
    </source>
</evidence>
<dbReference type="Proteomes" id="UP000215509">
    <property type="component" value="Unassembled WGS sequence"/>
</dbReference>
<keyword evidence="8" id="KW-1185">Reference proteome</keyword>
<dbReference type="InterPro" id="IPR036271">
    <property type="entry name" value="Tet_transcr_reg_TetR-rel_C_sf"/>
</dbReference>
<keyword evidence="1" id="KW-0678">Repressor</keyword>
<dbReference type="PANTHER" id="PTHR30055">
    <property type="entry name" value="HTH-TYPE TRANSCRIPTIONAL REGULATOR RUTR"/>
    <property type="match status" value="1"/>
</dbReference>
<name>A0A229UIK6_9BACL</name>
<dbReference type="InterPro" id="IPR001647">
    <property type="entry name" value="HTH_TetR"/>
</dbReference>
<protein>
    <submittedName>
        <fullName evidence="7">TetR family transcriptional regulator</fullName>
    </submittedName>
</protein>
<evidence type="ECO:0000256" key="3">
    <source>
        <dbReference type="ARBA" id="ARBA00023125"/>
    </source>
</evidence>
<dbReference type="RefSeq" id="WP_094017870.1">
    <property type="nucleotide sequence ID" value="NZ_NMQW01000049.1"/>
</dbReference>
<dbReference type="Pfam" id="PF00440">
    <property type="entry name" value="TetR_N"/>
    <property type="match status" value="1"/>
</dbReference>
<sequence>MYEARTKRRIVDYATKKFFTFGFSKISTDQMANDLGMSKATLYKYFPKKEALLEEVISHFALEQMRDIERIASDPELEFKQKIERFMFVSGKRLSTVRKEAVQDIQRSVPEMYERLMEFRKSVILKKLSELFQQGVQKGLFRKDIDQTFVASVILAAVESLTDPEHLSHSTYTYETVFQNILILILEGNMVQERDDAE</sequence>
<dbReference type="AlphaFoldDB" id="A0A229UIK6"/>
<keyword evidence="3 5" id="KW-0238">DNA-binding</keyword>
<evidence type="ECO:0000313" key="8">
    <source>
        <dbReference type="Proteomes" id="UP000215509"/>
    </source>
</evidence>
<dbReference type="PRINTS" id="PR00455">
    <property type="entry name" value="HTHTETR"/>
</dbReference>
<keyword evidence="4" id="KW-0804">Transcription</keyword>
<dbReference type="SUPFAM" id="SSF46689">
    <property type="entry name" value="Homeodomain-like"/>
    <property type="match status" value="1"/>
</dbReference>
<dbReference type="SUPFAM" id="SSF48498">
    <property type="entry name" value="Tetracyclin repressor-like, C-terminal domain"/>
    <property type="match status" value="1"/>
</dbReference>
<feature type="DNA-binding region" description="H-T-H motif" evidence="5">
    <location>
        <begin position="27"/>
        <end position="46"/>
    </location>
</feature>
<keyword evidence="2" id="KW-0805">Transcription regulation</keyword>
<dbReference type="GO" id="GO:0000976">
    <property type="term" value="F:transcription cis-regulatory region binding"/>
    <property type="evidence" value="ECO:0007669"/>
    <property type="project" value="TreeGrafter"/>
</dbReference>
<dbReference type="GO" id="GO:0003700">
    <property type="term" value="F:DNA-binding transcription factor activity"/>
    <property type="evidence" value="ECO:0007669"/>
    <property type="project" value="TreeGrafter"/>
</dbReference>